<dbReference type="SUPFAM" id="SSF53613">
    <property type="entry name" value="Ribokinase-like"/>
    <property type="match status" value="1"/>
</dbReference>
<feature type="binding site" evidence="6">
    <location>
        <position position="220"/>
    </location>
    <ligand>
        <name>(6S)-NADPHX</name>
        <dbReference type="ChEBI" id="CHEBI:64076"/>
    </ligand>
</feature>
<dbReference type="GO" id="GO:0046496">
    <property type="term" value="P:nicotinamide nucleotide metabolic process"/>
    <property type="evidence" value="ECO:0007669"/>
    <property type="project" value="UniProtKB-UniRule"/>
</dbReference>
<comment type="catalytic activity">
    <reaction evidence="6">
        <text>(6S)-NADHX + ADP = AMP + phosphate + NADH + H(+)</text>
        <dbReference type="Rhea" id="RHEA:32223"/>
        <dbReference type="ChEBI" id="CHEBI:15378"/>
        <dbReference type="ChEBI" id="CHEBI:43474"/>
        <dbReference type="ChEBI" id="CHEBI:57945"/>
        <dbReference type="ChEBI" id="CHEBI:64074"/>
        <dbReference type="ChEBI" id="CHEBI:456215"/>
        <dbReference type="ChEBI" id="CHEBI:456216"/>
        <dbReference type="EC" id="4.2.1.136"/>
    </reaction>
</comment>
<dbReference type="InterPro" id="IPR029056">
    <property type="entry name" value="Ribokinase-like"/>
</dbReference>
<dbReference type="GO" id="GO:0052855">
    <property type="term" value="F:ADP-dependent NAD(P)H-hydrate dehydratase activity"/>
    <property type="evidence" value="ECO:0007669"/>
    <property type="project" value="UniProtKB-UniRule"/>
</dbReference>
<feature type="binding site" evidence="6">
    <location>
        <position position="44"/>
    </location>
    <ligand>
        <name>(6S)-NADPHX</name>
        <dbReference type="ChEBI" id="CHEBI:64076"/>
    </ligand>
</feature>
<comment type="function">
    <text evidence="6">Catalyzes the dehydration of the S-form of NAD(P)HX at the expense of ADP, which is converted to AMP. Together with NAD(P)HX epimerase, which catalyzes the epimerization of the S- and R-forms, the enzyme allows the repair of both epimers of NAD(P)HX, a damaged form of NAD(P)H that is a result of enzymatic or heat-dependent hydration.</text>
</comment>
<dbReference type="Proteomes" id="UP000255326">
    <property type="component" value="Unassembled WGS sequence"/>
</dbReference>
<reference evidence="8 9" key="1">
    <citation type="submission" date="2018-07" db="EMBL/GenBank/DDBJ databases">
        <title>Genomic Encyclopedia of Type Strains, Phase IV (KMG-IV): sequencing the most valuable type-strain genomes for metagenomic binning, comparative biology and taxonomic classification.</title>
        <authorList>
            <person name="Goeker M."/>
        </authorList>
    </citation>
    <scope>NUCLEOTIDE SEQUENCE [LARGE SCALE GENOMIC DNA]</scope>
    <source>
        <strain evidence="8 9">DSM 25281</strain>
    </source>
</reference>
<protein>
    <recommendedName>
        <fullName evidence="6">ADP-dependent (S)-NAD(P)H-hydrate dehydratase</fullName>
        <ecNumber evidence="6">4.2.1.136</ecNumber>
    </recommendedName>
    <alternativeName>
        <fullName evidence="6">ADP-dependent NAD(P)HX dehydratase</fullName>
    </alternativeName>
</protein>
<dbReference type="InterPro" id="IPR000631">
    <property type="entry name" value="CARKD"/>
</dbReference>
<evidence type="ECO:0000256" key="5">
    <source>
        <dbReference type="ARBA" id="ARBA00023239"/>
    </source>
</evidence>
<dbReference type="PANTHER" id="PTHR12592:SF0">
    <property type="entry name" value="ATP-DEPENDENT (S)-NAD(P)H-HYDRATE DEHYDRATASE"/>
    <property type="match status" value="1"/>
</dbReference>
<dbReference type="PROSITE" id="PS51383">
    <property type="entry name" value="YJEF_C_3"/>
    <property type="match status" value="1"/>
</dbReference>
<keyword evidence="9" id="KW-1185">Reference proteome</keyword>
<evidence type="ECO:0000313" key="8">
    <source>
        <dbReference type="EMBL" id="RDI41904.1"/>
    </source>
</evidence>
<dbReference type="Pfam" id="PF01256">
    <property type="entry name" value="Carb_kinase"/>
    <property type="match status" value="1"/>
</dbReference>
<dbReference type="EC" id="4.2.1.136" evidence="6"/>
<feature type="binding site" evidence="6">
    <location>
        <position position="219"/>
    </location>
    <ligand>
        <name>AMP</name>
        <dbReference type="ChEBI" id="CHEBI:456215"/>
    </ligand>
</feature>
<feature type="domain" description="YjeF C-terminal" evidence="7">
    <location>
        <begin position="9"/>
        <end position="279"/>
    </location>
</feature>
<evidence type="ECO:0000256" key="2">
    <source>
        <dbReference type="ARBA" id="ARBA00022840"/>
    </source>
</evidence>
<dbReference type="GO" id="GO:0005524">
    <property type="term" value="F:ATP binding"/>
    <property type="evidence" value="ECO:0007669"/>
    <property type="project" value="UniProtKB-KW"/>
</dbReference>
<feature type="binding site" evidence="6">
    <location>
        <position position="106"/>
    </location>
    <ligand>
        <name>(6S)-NADPHX</name>
        <dbReference type="ChEBI" id="CHEBI:64076"/>
    </ligand>
</feature>
<comment type="subunit">
    <text evidence="6">Homotetramer.</text>
</comment>
<comment type="cofactor">
    <cofactor evidence="6">
        <name>Mg(2+)</name>
        <dbReference type="ChEBI" id="CHEBI:18420"/>
    </cofactor>
</comment>
<keyword evidence="1 6" id="KW-0547">Nucleotide-binding</keyword>
<sequence length="283" mass="30335">MNEKTTAWTEEKVRKTLPVRGEDSHKGTYGTGLLIAGSTDMPGAAIISSQAAMRSGIGKLVVGTSEDVIPSIVPVLPEATYWRNGLDHLASDGIQQEFRAAAIGPGLPPEEKVEKALHKLLEKDIPLIVDAGALEKIPSTFSDRKSPVILTPHPGEFSRITGVSVEKVQNARVELAKEWAEKLNAVIVLKGNNTVTAFPDGEAFLNPTGNAALAKGGTGDALTGMLLGMLCCHENYRHGILNGVYLHGACADKWVKENSAHTLLAHELSELLPQVLRHFETKA</sequence>
<keyword evidence="3 6" id="KW-0521">NADP</keyword>
<evidence type="ECO:0000256" key="3">
    <source>
        <dbReference type="ARBA" id="ARBA00022857"/>
    </source>
</evidence>
<dbReference type="HAMAP" id="MF_01965">
    <property type="entry name" value="NADHX_dehydratase"/>
    <property type="match status" value="1"/>
</dbReference>
<proteinExistence type="inferred from homology"/>
<accession>A0A370GHP6</accession>
<dbReference type="CDD" id="cd01171">
    <property type="entry name" value="YXKO-related"/>
    <property type="match status" value="1"/>
</dbReference>
<organism evidence="8 9">
    <name type="scientific">Falsibacillus pallidus</name>
    <dbReference type="NCBI Taxonomy" id="493781"/>
    <lineage>
        <taxon>Bacteria</taxon>
        <taxon>Bacillati</taxon>
        <taxon>Bacillota</taxon>
        <taxon>Bacilli</taxon>
        <taxon>Bacillales</taxon>
        <taxon>Bacillaceae</taxon>
        <taxon>Falsibacillus</taxon>
    </lineage>
</organism>
<evidence type="ECO:0000256" key="6">
    <source>
        <dbReference type="HAMAP-Rule" id="MF_01965"/>
    </source>
</evidence>
<evidence type="ECO:0000259" key="7">
    <source>
        <dbReference type="PROSITE" id="PS51383"/>
    </source>
</evidence>
<keyword evidence="4 6" id="KW-0520">NAD</keyword>
<dbReference type="AlphaFoldDB" id="A0A370GHP6"/>
<dbReference type="GO" id="GO:0110051">
    <property type="term" value="P:metabolite repair"/>
    <property type="evidence" value="ECO:0007669"/>
    <property type="project" value="TreeGrafter"/>
</dbReference>
<dbReference type="GO" id="GO:0052856">
    <property type="term" value="F:NAD(P)HX epimerase activity"/>
    <property type="evidence" value="ECO:0007669"/>
    <property type="project" value="TreeGrafter"/>
</dbReference>
<comment type="catalytic activity">
    <reaction evidence="6">
        <text>(6S)-NADPHX + ADP = AMP + phosphate + NADPH + H(+)</text>
        <dbReference type="Rhea" id="RHEA:32235"/>
        <dbReference type="ChEBI" id="CHEBI:15378"/>
        <dbReference type="ChEBI" id="CHEBI:43474"/>
        <dbReference type="ChEBI" id="CHEBI:57783"/>
        <dbReference type="ChEBI" id="CHEBI:64076"/>
        <dbReference type="ChEBI" id="CHEBI:456215"/>
        <dbReference type="ChEBI" id="CHEBI:456216"/>
        <dbReference type="EC" id="4.2.1.136"/>
    </reaction>
</comment>
<comment type="caution">
    <text evidence="8">The sequence shown here is derived from an EMBL/GenBank/DDBJ whole genome shotgun (WGS) entry which is preliminary data.</text>
</comment>
<evidence type="ECO:0000256" key="4">
    <source>
        <dbReference type="ARBA" id="ARBA00023027"/>
    </source>
</evidence>
<evidence type="ECO:0000256" key="1">
    <source>
        <dbReference type="ARBA" id="ARBA00022741"/>
    </source>
</evidence>
<comment type="similarity">
    <text evidence="6">Belongs to the NnrD/CARKD family.</text>
</comment>
<name>A0A370GHP6_9BACI</name>
<dbReference type="EMBL" id="QQAY01000006">
    <property type="protein sequence ID" value="RDI41904.1"/>
    <property type="molecule type" value="Genomic_DNA"/>
</dbReference>
<keyword evidence="5 6" id="KW-0456">Lyase</keyword>
<dbReference type="NCBIfam" id="TIGR00196">
    <property type="entry name" value="yjeF_cterm"/>
    <property type="match status" value="1"/>
</dbReference>
<gene>
    <name evidence="6" type="primary">nnrD</name>
    <name evidence="8" type="ORF">DFR59_10663</name>
</gene>
<feature type="binding site" evidence="6">
    <location>
        <position position="153"/>
    </location>
    <ligand>
        <name>(6S)-NADPHX</name>
        <dbReference type="ChEBI" id="CHEBI:64076"/>
    </ligand>
</feature>
<evidence type="ECO:0000313" key="9">
    <source>
        <dbReference type="Proteomes" id="UP000255326"/>
    </source>
</evidence>
<dbReference type="PANTHER" id="PTHR12592">
    <property type="entry name" value="ATP-DEPENDENT (S)-NAD(P)H-HYDRATE DEHYDRATASE FAMILY MEMBER"/>
    <property type="match status" value="1"/>
</dbReference>
<keyword evidence="2 6" id="KW-0067">ATP-binding</keyword>
<feature type="binding site" evidence="6">
    <location>
        <begin position="190"/>
        <end position="194"/>
    </location>
    <ligand>
        <name>AMP</name>
        <dbReference type="ChEBI" id="CHEBI:456215"/>
    </ligand>
</feature>
<dbReference type="Gene3D" id="3.40.1190.20">
    <property type="match status" value="1"/>
</dbReference>
<dbReference type="OrthoDB" id="9806925at2"/>